<proteinExistence type="predicted"/>
<accession>A0A5B7EF62</accession>
<sequence>MFRVLDSFLYFLKSKFLRASEFSSCLRRVLYDCDYLVLSSHRADLTLLLPLNLTQGTVAAWRERAGFHLYFMTFLPRPASPAPAAAHPRRPPIHTQAHWRVNAG</sequence>
<dbReference type="Proteomes" id="UP000324222">
    <property type="component" value="Unassembled WGS sequence"/>
</dbReference>
<evidence type="ECO:0000313" key="1">
    <source>
        <dbReference type="EMBL" id="MPC31836.1"/>
    </source>
</evidence>
<keyword evidence="2" id="KW-1185">Reference proteome</keyword>
<gene>
    <name evidence="1" type="ORF">E2C01_025136</name>
</gene>
<reference evidence="1 2" key="1">
    <citation type="submission" date="2019-05" db="EMBL/GenBank/DDBJ databases">
        <title>Another draft genome of Portunus trituberculatus and its Hox gene families provides insights of decapod evolution.</title>
        <authorList>
            <person name="Jeong J.-H."/>
            <person name="Song I."/>
            <person name="Kim S."/>
            <person name="Choi T."/>
            <person name="Kim D."/>
            <person name="Ryu S."/>
            <person name="Kim W."/>
        </authorList>
    </citation>
    <scope>NUCLEOTIDE SEQUENCE [LARGE SCALE GENOMIC DNA]</scope>
    <source>
        <tissue evidence="1">Muscle</tissue>
    </source>
</reference>
<dbReference type="AlphaFoldDB" id="A0A5B7EF62"/>
<protein>
    <submittedName>
        <fullName evidence="1">Uncharacterized protein</fullName>
    </submittedName>
</protein>
<comment type="caution">
    <text evidence="1">The sequence shown here is derived from an EMBL/GenBank/DDBJ whole genome shotgun (WGS) entry which is preliminary data.</text>
</comment>
<dbReference type="EMBL" id="VSRR010002513">
    <property type="protein sequence ID" value="MPC31836.1"/>
    <property type="molecule type" value="Genomic_DNA"/>
</dbReference>
<evidence type="ECO:0000313" key="2">
    <source>
        <dbReference type="Proteomes" id="UP000324222"/>
    </source>
</evidence>
<organism evidence="1 2">
    <name type="scientific">Portunus trituberculatus</name>
    <name type="common">Swimming crab</name>
    <name type="synonym">Neptunus trituberculatus</name>
    <dbReference type="NCBI Taxonomy" id="210409"/>
    <lineage>
        <taxon>Eukaryota</taxon>
        <taxon>Metazoa</taxon>
        <taxon>Ecdysozoa</taxon>
        <taxon>Arthropoda</taxon>
        <taxon>Crustacea</taxon>
        <taxon>Multicrustacea</taxon>
        <taxon>Malacostraca</taxon>
        <taxon>Eumalacostraca</taxon>
        <taxon>Eucarida</taxon>
        <taxon>Decapoda</taxon>
        <taxon>Pleocyemata</taxon>
        <taxon>Brachyura</taxon>
        <taxon>Eubrachyura</taxon>
        <taxon>Portunoidea</taxon>
        <taxon>Portunidae</taxon>
        <taxon>Portuninae</taxon>
        <taxon>Portunus</taxon>
    </lineage>
</organism>
<name>A0A5B7EF62_PORTR</name>